<dbReference type="GO" id="GO:0046872">
    <property type="term" value="F:metal ion binding"/>
    <property type="evidence" value="ECO:0007669"/>
    <property type="project" value="UniProtKB-KW"/>
</dbReference>
<dbReference type="InterPro" id="IPR011009">
    <property type="entry name" value="Kinase-like_dom_sf"/>
</dbReference>
<comment type="catalytic activity">
    <reaction evidence="12">
        <text>L-seryl-[protein] + ATP = O-phospho-L-seryl-[protein] + ADP + H(+)</text>
        <dbReference type="Rhea" id="RHEA:17989"/>
        <dbReference type="Rhea" id="RHEA-COMP:9863"/>
        <dbReference type="Rhea" id="RHEA-COMP:11604"/>
        <dbReference type="ChEBI" id="CHEBI:15378"/>
        <dbReference type="ChEBI" id="CHEBI:29999"/>
        <dbReference type="ChEBI" id="CHEBI:30616"/>
        <dbReference type="ChEBI" id="CHEBI:83421"/>
        <dbReference type="ChEBI" id="CHEBI:456216"/>
        <dbReference type="EC" id="2.7.11.1"/>
    </reaction>
</comment>
<dbReference type="AlphaFoldDB" id="A0AAW2YQH7"/>
<gene>
    <name evidence="14" type="ORF">AKO1_007681</name>
</gene>
<comment type="cofactor">
    <cofactor evidence="1">
        <name>Mg(2+)</name>
        <dbReference type="ChEBI" id="CHEBI:18420"/>
    </cofactor>
</comment>
<name>A0AAW2YQH7_9EUKA</name>
<dbReference type="InterPro" id="IPR036936">
    <property type="entry name" value="CRIB_dom_sf"/>
</dbReference>
<keyword evidence="10" id="KW-0460">Magnesium</keyword>
<dbReference type="GO" id="GO:0004674">
    <property type="term" value="F:protein serine/threonine kinase activity"/>
    <property type="evidence" value="ECO:0007669"/>
    <property type="project" value="UniProtKB-KW"/>
</dbReference>
<dbReference type="Proteomes" id="UP001431209">
    <property type="component" value="Unassembled WGS sequence"/>
</dbReference>
<protein>
    <recommendedName>
        <fullName evidence="3">non-specific serine/threonine protein kinase</fullName>
        <ecNumber evidence="3">2.7.11.1</ecNumber>
    </recommendedName>
</protein>
<evidence type="ECO:0000256" key="11">
    <source>
        <dbReference type="ARBA" id="ARBA00047899"/>
    </source>
</evidence>
<dbReference type="PROSITE" id="PS50011">
    <property type="entry name" value="PROTEIN_KINASE_DOM"/>
    <property type="match status" value="1"/>
</dbReference>
<dbReference type="EMBL" id="JAOPGA020000556">
    <property type="protein sequence ID" value="KAL0479427.1"/>
    <property type="molecule type" value="Genomic_DNA"/>
</dbReference>
<proteinExistence type="inferred from homology"/>
<dbReference type="Pfam" id="PF00069">
    <property type="entry name" value="Pkinase"/>
    <property type="match status" value="1"/>
</dbReference>
<feature type="domain" description="Protein kinase" evidence="13">
    <location>
        <begin position="123"/>
        <end position="374"/>
    </location>
</feature>
<comment type="catalytic activity">
    <reaction evidence="11">
        <text>L-threonyl-[protein] + ATP = O-phospho-L-threonyl-[protein] + ADP + H(+)</text>
        <dbReference type="Rhea" id="RHEA:46608"/>
        <dbReference type="Rhea" id="RHEA-COMP:11060"/>
        <dbReference type="Rhea" id="RHEA-COMP:11605"/>
        <dbReference type="ChEBI" id="CHEBI:15378"/>
        <dbReference type="ChEBI" id="CHEBI:30013"/>
        <dbReference type="ChEBI" id="CHEBI:30616"/>
        <dbReference type="ChEBI" id="CHEBI:61977"/>
        <dbReference type="ChEBI" id="CHEBI:456216"/>
        <dbReference type="EC" id="2.7.11.1"/>
    </reaction>
</comment>
<dbReference type="FunFam" id="1.10.510.10:FF:000768">
    <property type="entry name" value="Non-specific serine/threonine protein kinase"/>
    <property type="match status" value="1"/>
</dbReference>
<accession>A0AAW2YQH7</accession>
<dbReference type="SMART" id="SM00285">
    <property type="entry name" value="PBD"/>
    <property type="match status" value="1"/>
</dbReference>
<dbReference type="SMART" id="SM00220">
    <property type="entry name" value="S_TKc"/>
    <property type="match status" value="1"/>
</dbReference>
<evidence type="ECO:0000256" key="6">
    <source>
        <dbReference type="ARBA" id="ARBA00022723"/>
    </source>
</evidence>
<dbReference type="InterPro" id="IPR000095">
    <property type="entry name" value="CRIB_dom"/>
</dbReference>
<keyword evidence="5" id="KW-0808">Transferase</keyword>
<dbReference type="InterPro" id="IPR000719">
    <property type="entry name" value="Prot_kinase_dom"/>
</dbReference>
<evidence type="ECO:0000256" key="10">
    <source>
        <dbReference type="ARBA" id="ARBA00022842"/>
    </source>
</evidence>
<dbReference type="Pfam" id="PF00786">
    <property type="entry name" value="PBD"/>
    <property type="match status" value="1"/>
</dbReference>
<dbReference type="PANTHER" id="PTHR45832">
    <property type="entry name" value="SERINE/THREONINE-PROTEIN KINASE SAMKA-RELATED-RELATED"/>
    <property type="match status" value="1"/>
</dbReference>
<keyword evidence="9" id="KW-0067">ATP-binding</keyword>
<evidence type="ECO:0000256" key="2">
    <source>
        <dbReference type="ARBA" id="ARBA00008874"/>
    </source>
</evidence>
<evidence type="ECO:0000256" key="12">
    <source>
        <dbReference type="ARBA" id="ARBA00048679"/>
    </source>
</evidence>
<evidence type="ECO:0000313" key="15">
    <source>
        <dbReference type="Proteomes" id="UP001431209"/>
    </source>
</evidence>
<evidence type="ECO:0000313" key="14">
    <source>
        <dbReference type="EMBL" id="KAL0479427.1"/>
    </source>
</evidence>
<evidence type="ECO:0000259" key="13">
    <source>
        <dbReference type="PROSITE" id="PS50011"/>
    </source>
</evidence>
<evidence type="ECO:0000256" key="4">
    <source>
        <dbReference type="ARBA" id="ARBA00022527"/>
    </source>
</evidence>
<evidence type="ECO:0000256" key="1">
    <source>
        <dbReference type="ARBA" id="ARBA00001946"/>
    </source>
</evidence>
<dbReference type="GO" id="GO:0005524">
    <property type="term" value="F:ATP binding"/>
    <property type="evidence" value="ECO:0007669"/>
    <property type="project" value="UniProtKB-KW"/>
</dbReference>
<dbReference type="InterPro" id="IPR051931">
    <property type="entry name" value="PAK3-like"/>
</dbReference>
<evidence type="ECO:0000256" key="3">
    <source>
        <dbReference type="ARBA" id="ARBA00012513"/>
    </source>
</evidence>
<sequence>MNKLSQLFKKKKKDDEVIQYSIEGEDIEISSPDNFEKGVHVTVDMSTSTGFSGLPAEWEVLLKSNNITKDEVGQHGQDLIQVLTTYQGGADRSQEVKQAGGPTSRKLAQLLDPTDPVELFGATADLMRLDEGSSGTVYKGIHRKTGDVCAIKIIQLKADTKLDAIENEISVMYSCNHDNIVKYIGSFSRGQDLWIVMEYLKGGKLTDLLLTTQLTEREIASICREVLQALSYLHKNARIHRDIKSDNILIGVSGEIKLADFGFCAELGDNKDKRKSVVGTPYWMAPEVIRGVEYDTKVDLWSLGIMALELADGEPPLLDLPPLRALFLIATQPPPTLREPEKWSEEFKDFLQNCLSKSPQKRASADELLSHPFITKGGDTAWLVSLMQTVKEQ</sequence>
<comment type="similarity">
    <text evidence="2">Belongs to the protein kinase superfamily. STE Ser/Thr protein kinase family. STE20 subfamily.</text>
</comment>
<keyword evidence="6" id="KW-0479">Metal-binding</keyword>
<organism evidence="14 15">
    <name type="scientific">Acrasis kona</name>
    <dbReference type="NCBI Taxonomy" id="1008807"/>
    <lineage>
        <taxon>Eukaryota</taxon>
        <taxon>Discoba</taxon>
        <taxon>Heterolobosea</taxon>
        <taxon>Tetramitia</taxon>
        <taxon>Eutetramitia</taxon>
        <taxon>Acrasidae</taxon>
        <taxon>Acrasis</taxon>
    </lineage>
</organism>
<evidence type="ECO:0000256" key="7">
    <source>
        <dbReference type="ARBA" id="ARBA00022741"/>
    </source>
</evidence>
<reference evidence="14 15" key="1">
    <citation type="submission" date="2024-03" db="EMBL/GenBank/DDBJ databases">
        <title>The Acrasis kona genome and developmental transcriptomes reveal deep origins of eukaryotic multicellular pathways.</title>
        <authorList>
            <person name="Sheikh S."/>
            <person name="Fu C.-J."/>
            <person name="Brown M.W."/>
            <person name="Baldauf S.L."/>
        </authorList>
    </citation>
    <scope>NUCLEOTIDE SEQUENCE [LARGE SCALE GENOMIC DNA]</scope>
    <source>
        <strain evidence="14 15">ATCC MYA-3509</strain>
    </source>
</reference>
<keyword evidence="7" id="KW-0547">Nucleotide-binding</keyword>
<dbReference type="EC" id="2.7.11.1" evidence="3"/>
<dbReference type="Gene3D" id="1.10.510.10">
    <property type="entry name" value="Transferase(Phosphotransferase) domain 1"/>
    <property type="match status" value="1"/>
</dbReference>
<evidence type="ECO:0000256" key="9">
    <source>
        <dbReference type="ARBA" id="ARBA00022840"/>
    </source>
</evidence>
<comment type="caution">
    <text evidence="14">The sequence shown here is derived from an EMBL/GenBank/DDBJ whole genome shotgun (WGS) entry which is preliminary data.</text>
</comment>
<dbReference type="InterPro" id="IPR033923">
    <property type="entry name" value="PAK_BD"/>
</dbReference>
<dbReference type="Gene3D" id="3.90.810.10">
    <property type="entry name" value="CRIB domain"/>
    <property type="match status" value="1"/>
</dbReference>
<keyword evidence="15" id="KW-1185">Reference proteome</keyword>
<evidence type="ECO:0000256" key="8">
    <source>
        <dbReference type="ARBA" id="ARBA00022777"/>
    </source>
</evidence>
<evidence type="ECO:0000256" key="5">
    <source>
        <dbReference type="ARBA" id="ARBA00022679"/>
    </source>
</evidence>
<keyword evidence="4" id="KW-0723">Serine/threonine-protein kinase</keyword>
<dbReference type="CDD" id="cd01093">
    <property type="entry name" value="CRIB_PAK_like"/>
    <property type="match status" value="1"/>
</dbReference>
<keyword evidence="8 14" id="KW-0418">Kinase</keyword>
<dbReference type="PANTHER" id="PTHR45832:SF22">
    <property type="entry name" value="SERINE_THREONINE-PROTEIN KINASE SAMKA-RELATED"/>
    <property type="match status" value="1"/>
</dbReference>
<dbReference type="SUPFAM" id="SSF56112">
    <property type="entry name" value="Protein kinase-like (PK-like)"/>
    <property type="match status" value="1"/>
</dbReference>